<sequence length="205" mass="23809">MNMSTGQLHSAQPRSKPKGELYRRFDEQVGAWFSLRTLDIDADLQRFNRWQNSPRVAHFWEETGSLEAHREYLQKVADTPHIFSVIGCFDDEPFAYYEVYWAQDDRIAPFYPAGEFDRGIHMLVGEEHHRGPAKVDCWLRSLVSWLLLDEPRTTRVVAEPRADNAKMIGYMESVGFSKQKEFDFPHKRAALMLLERSDFGPLLAG</sequence>
<dbReference type="Proteomes" id="UP000256503">
    <property type="component" value="Chromosome"/>
</dbReference>
<dbReference type="InterPro" id="IPR019432">
    <property type="entry name" value="Acyltransferase_MbtK/IucB-like"/>
</dbReference>
<dbReference type="EMBL" id="CP031146">
    <property type="protein sequence ID" value="AXM95349.1"/>
    <property type="molecule type" value="Genomic_DNA"/>
</dbReference>
<dbReference type="AlphaFoldDB" id="A0AAD0QTI2"/>
<proteinExistence type="predicted"/>
<evidence type="ECO:0000259" key="2">
    <source>
        <dbReference type="SMART" id="SM01006"/>
    </source>
</evidence>
<dbReference type="SMART" id="SM01006">
    <property type="entry name" value="AlcB"/>
    <property type="match status" value="1"/>
</dbReference>
<organism evidence="3 4">
    <name type="scientific">Pseudomonas plecoglossicida</name>
    <dbReference type="NCBI Taxonomy" id="70775"/>
    <lineage>
        <taxon>Bacteria</taxon>
        <taxon>Pseudomonadati</taxon>
        <taxon>Pseudomonadota</taxon>
        <taxon>Gammaproteobacteria</taxon>
        <taxon>Pseudomonadales</taxon>
        <taxon>Pseudomonadaceae</taxon>
        <taxon>Pseudomonas</taxon>
    </lineage>
</organism>
<evidence type="ECO:0000256" key="1">
    <source>
        <dbReference type="ARBA" id="ARBA00004924"/>
    </source>
</evidence>
<dbReference type="SUPFAM" id="SSF55729">
    <property type="entry name" value="Acyl-CoA N-acyltransferases (Nat)"/>
    <property type="match status" value="1"/>
</dbReference>
<dbReference type="GO" id="GO:0019290">
    <property type="term" value="P:siderophore biosynthetic process"/>
    <property type="evidence" value="ECO:0007669"/>
    <property type="project" value="InterPro"/>
</dbReference>
<dbReference type="Gene3D" id="3.40.630.30">
    <property type="match status" value="1"/>
</dbReference>
<dbReference type="Pfam" id="PF13523">
    <property type="entry name" value="Acetyltransf_8"/>
    <property type="match status" value="1"/>
</dbReference>
<protein>
    <submittedName>
        <fullName evidence="3">N-acetyltransferase</fullName>
    </submittedName>
</protein>
<feature type="domain" description="Acyltransferase MbtK/IucB-like conserved" evidence="2">
    <location>
        <begin position="36"/>
        <end position="83"/>
    </location>
</feature>
<accession>A0AAD0QTI2</accession>
<dbReference type="InterPro" id="IPR016181">
    <property type="entry name" value="Acyl_CoA_acyltransferase"/>
</dbReference>
<evidence type="ECO:0000313" key="3">
    <source>
        <dbReference type="EMBL" id="AXM95349.1"/>
    </source>
</evidence>
<gene>
    <name evidence="3" type="ORF">DVB73_05800</name>
</gene>
<evidence type="ECO:0000313" key="4">
    <source>
        <dbReference type="Proteomes" id="UP000256503"/>
    </source>
</evidence>
<name>A0AAD0QTI2_PSEDL</name>
<dbReference type="PANTHER" id="PTHR31438:SF1">
    <property type="entry name" value="LYSINE N-ACYLTRANSFERASE C17G9.06C-RELATED"/>
    <property type="match status" value="1"/>
</dbReference>
<comment type="pathway">
    <text evidence="1">Siderophore biosynthesis.</text>
</comment>
<dbReference type="GO" id="GO:0016410">
    <property type="term" value="F:N-acyltransferase activity"/>
    <property type="evidence" value="ECO:0007669"/>
    <property type="project" value="TreeGrafter"/>
</dbReference>
<reference evidence="3 4" key="1">
    <citation type="submission" date="2018-07" db="EMBL/GenBank/DDBJ databases">
        <title>Complete genome sequence of a Pseudomonas plecoglossicida strain pathogenic to the marine fish, Larimichthys crocea.</title>
        <authorList>
            <person name="Tao Z."/>
        </authorList>
    </citation>
    <scope>NUCLEOTIDE SEQUENCE [LARGE SCALE GENOMIC DNA]</scope>
    <source>
        <strain evidence="3 4">XSDHY-P</strain>
    </source>
</reference>
<dbReference type="PANTHER" id="PTHR31438">
    <property type="entry name" value="LYSINE N-ACYLTRANSFERASE C17G9.06C-RELATED"/>
    <property type="match status" value="1"/>
</dbReference>